<evidence type="ECO:0000313" key="2">
    <source>
        <dbReference type="EMBL" id="MCW3796310.1"/>
    </source>
</evidence>
<gene>
    <name evidence="2" type="ORF">OMW55_00600</name>
</gene>
<name>A0ABT3JB69_9SPHN</name>
<keyword evidence="3" id="KW-1185">Reference proteome</keyword>
<feature type="region of interest" description="Disordered" evidence="1">
    <location>
        <begin position="129"/>
        <end position="155"/>
    </location>
</feature>
<evidence type="ECO:0000313" key="3">
    <source>
        <dbReference type="Proteomes" id="UP001526246"/>
    </source>
</evidence>
<evidence type="ECO:0000256" key="1">
    <source>
        <dbReference type="SAM" id="MobiDB-lite"/>
    </source>
</evidence>
<reference evidence="2 3" key="1">
    <citation type="submission" date="2022-10" db="EMBL/GenBank/DDBJ databases">
        <title>Sphingomonas sp.</title>
        <authorList>
            <person name="Jin C."/>
        </authorList>
    </citation>
    <scope>NUCLEOTIDE SEQUENCE [LARGE SCALE GENOMIC DNA]</scope>
    <source>
        <strain evidence="2 3">BN140010</strain>
    </source>
</reference>
<dbReference type="RefSeq" id="WP_264880068.1">
    <property type="nucleotide sequence ID" value="NZ_JAPDOB010000001.1"/>
</dbReference>
<proteinExistence type="predicted"/>
<comment type="caution">
    <text evidence="2">The sequence shown here is derived from an EMBL/GenBank/DDBJ whole genome shotgun (WGS) entry which is preliminary data.</text>
</comment>
<dbReference type="EMBL" id="JAPDOB010000001">
    <property type="protein sequence ID" value="MCW3796310.1"/>
    <property type="molecule type" value="Genomic_DNA"/>
</dbReference>
<accession>A0ABT3JB69</accession>
<protein>
    <submittedName>
        <fullName evidence="2">Uncharacterized protein</fullName>
    </submittedName>
</protein>
<dbReference type="Proteomes" id="UP001526246">
    <property type="component" value="Unassembled WGS sequence"/>
</dbReference>
<organism evidence="2 3">
    <name type="scientific">Sphingomonas arvum</name>
    <dbReference type="NCBI Taxonomy" id="2992113"/>
    <lineage>
        <taxon>Bacteria</taxon>
        <taxon>Pseudomonadati</taxon>
        <taxon>Pseudomonadota</taxon>
        <taxon>Alphaproteobacteria</taxon>
        <taxon>Sphingomonadales</taxon>
        <taxon>Sphingomonadaceae</taxon>
        <taxon>Sphingomonas</taxon>
    </lineage>
</organism>
<sequence length="155" mass="16402">MLAILAANALAVAEPPAPVVINLLPPPCPERSAEADVTVCARRIPDYRIDPGVLAGVRAREALPTDTRTAQAEAVAGSCHDEPSKCQGGSVIPILPAAIKSVEAMVLAARGEDWRQPFRTKPDEYEQYRAAQAKARPKVSVSVGASARAGTERRP</sequence>